<evidence type="ECO:0000313" key="7">
    <source>
        <dbReference type="RefSeq" id="XP_010929651.2"/>
    </source>
</evidence>
<evidence type="ECO:0000256" key="2">
    <source>
        <dbReference type="ARBA" id="ARBA00022737"/>
    </source>
</evidence>
<dbReference type="NCBIfam" id="TIGR00756">
    <property type="entry name" value="PPR"/>
    <property type="match status" value="6"/>
</dbReference>
<dbReference type="RefSeq" id="XP_073099347.1">
    <property type="nucleotide sequence ID" value="XM_073243246.1"/>
</dbReference>
<dbReference type="RefSeq" id="XP_010929651.2">
    <property type="nucleotide sequence ID" value="XM_010931349.3"/>
</dbReference>
<gene>
    <name evidence="7 8" type="primary">LOC105051070</name>
</gene>
<dbReference type="Pfam" id="PF20431">
    <property type="entry name" value="E_motif"/>
    <property type="match status" value="1"/>
</dbReference>
<reference evidence="7 8" key="1">
    <citation type="submission" date="2025-04" db="UniProtKB">
        <authorList>
            <consortium name="RefSeq"/>
        </authorList>
    </citation>
    <scope>IDENTIFICATION</scope>
</reference>
<dbReference type="OrthoDB" id="749581at2759"/>
<sequence>MIRFSLFRRSKLPIFTLTHQFDPLACFPRCGFLANAAESVIEEDYYVSRSPRFDSFAYARTLQACIANGDQFRGTAVHCHALKNGGCLDLFCWNILLNMYVKFDLVGDACNLFGEMRERNMVSFVTLIQGRAQCGQFLEAAQLFLRLHREGHELNQFVFTTILKLSVIMQLPELSWYVHACICKLGHDSNAFVGTAVIDAYSLCGLVADARKVFDGIKGKDIVAWTGMVSCYAENDCPKSALQIFSRMRKDGLKPNNFTLTSLLKAAVSLLSLDLGKSIHGCSIKTSYGSDPYVGGALLDMYAKCGDVEDARSVFEVVPHHDVILWSFMIARYAQSNQNEEALELFHQMRQASVVPNEFSFSSVLQACANMGGLNLGKQVHGHVVKIGFDLEIFVANALIDVYAKCGDTEASMDLFSRLPHGNDVSWNTMIVGYVQLGFGEDALRLFQQMRVAQVPGTQVTYSSALRACASIAAIKLASQVHSMIAKTPFNTDIVVSNSLVDTYAKCGSIKDARRVFDMMREHDVISWNAMISGYAIHGLGLDALSLFRKMREMKVKANDVTFVGVLSACSNIGLVNQGLLYFESMDREYGIEPCMEHYTCMVGLLGRSGRLNDAMKFIEKIPMKPSPMVWRALLGACLVHKNIEIGRICAQKVLEMEPQDKTTYVLLSNLYAAGGSWDNVALTRKSMRNKGVKKEPGLSWIEIQGEIHSFSVGDASHQDMRVINAMLEWLQKKTKKAGYVPDGSVVLHDIAVDQKERLVWVHSERLALAYALIRVPSGSPIRIIKNLRFCSDCHAAFKIISKVVQREIIVRDMNRFHHLVNGICSCDDYW</sequence>
<dbReference type="RefSeq" id="XP_073099350.1">
    <property type="nucleotide sequence ID" value="XM_073243249.1"/>
</dbReference>
<dbReference type="Pfam" id="PF01535">
    <property type="entry name" value="PPR"/>
    <property type="match status" value="5"/>
</dbReference>
<proteinExistence type="inferred from homology"/>
<evidence type="ECO:0000256" key="1">
    <source>
        <dbReference type="ARBA" id="ARBA00006643"/>
    </source>
</evidence>
<keyword evidence="4" id="KW-0472">Membrane</keyword>
<feature type="repeat" description="PPR" evidence="3">
    <location>
        <begin position="493"/>
        <end position="523"/>
    </location>
</feature>
<evidence type="ECO:0000256" key="4">
    <source>
        <dbReference type="SAM" id="Phobius"/>
    </source>
</evidence>
<feature type="repeat" description="PPR" evidence="3">
    <location>
        <begin position="89"/>
        <end position="123"/>
    </location>
</feature>
<dbReference type="InterPro" id="IPR032867">
    <property type="entry name" value="DYW_dom"/>
</dbReference>
<dbReference type="PANTHER" id="PTHR47926:SF520">
    <property type="entry name" value="DYW DOMAIN-CONTAINING PROTEIN"/>
    <property type="match status" value="1"/>
</dbReference>
<comment type="similarity">
    <text evidence="1">Belongs to the PPR family. PCMP-H subfamily.</text>
</comment>
<feature type="transmembrane region" description="Helical" evidence="4">
    <location>
        <begin position="525"/>
        <end position="548"/>
    </location>
</feature>
<keyword evidence="4" id="KW-0812">Transmembrane</keyword>
<dbReference type="GeneID" id="105051070"/>
<dbReference type="FunFam" id="1.25.40.10:FF:000366">
    <property type="entry name" value="Pentatricopeptide (PPR) repeat-containing protein"/>
    <property type="match status" value="1"/>
</dbReference>
<dbReference type="AlphaFoldDB" id="A0A6I9RP80"/>
<dbReference type="GO" id="GO:0003723">
    <property type="term" value="F:RNA binding"/>
    <property type="evidence" value="ECO:0007669"/>
    <property type="project" value="InterPro"/>
</dbReference>
<feature type="domain" description="DYW" evidence="5">
    <location>
        <begin position="739"/>
        <end position="831"/>
    </location>
</feature>
<dbReference type="FunFam" id="1.25.40.10:FF:000506">
    <property type="entry name" value="Pentatricopeptide repeat-containing protein mitochondrial"/>
    <property type="match status" value="1"/>
</dbReference>
<feature type="repeat" description="PPR" evidence="3">
    <location>
        <begin position="423"/>
        <end position="457"/>
    </location>
</feature>
<dbReference type="PANTHER" id="PTHR47926">
    <property type="entry name" value="PENTATRICOPEPTIDE REPEAT-CONTAINING PROTEIN"/>
    <property type="match status" value="1"/>
</dbReference>
<dbReference type="RefSeq" id="XP_073099354.1">
    <property type="nucleotide sequence ID" value="XM_073243253.1"/>
</dbReference>
<dbReference type="RefSeq" id="XP_073099351.1">
    <property type="nucleotide sequence ID" value="XM_073243250.1"/>
</dbReference>
<dbReference type="Proteomes" id="UP000504607">
    <property type="component" value="Chromosome 9"/>
</dbReference>
<dbReference type="RefSeq" id="XP_073099346.1">
    <property type="nucleotide sequence ID" value="XM_073243245.1"/>
</dbReference>
<evidence type="ECO:0000313" key="8">
    <source>
        <dbReference type="RefSeq" id="XP_019708210.1"/>
    </source>
</evidence>
<dbReference type="FunFam" id="1.25.40.10:FF:000471">
    <property type="entry name" value="Putative pentatricopeptide repeat-containing protein, mitochondrial"/>
    <property type="match status" value="1"/>
</dbReference>
<name>A0A6I9RP80_ELAGV</name>
<keyword evidence="4" id="KW-1133">Transmembrane helix</keyword>
<dbReference type="InterPro" id="IPR002885">
    <property type="entry name" value="PPR_rpt"/>
</dbReference>
<dbReference type="Gene3D" id="1.25.40.10">
    <property type="entry name" value="Tetratricopeptide repeat domain"/>
    <property type="match status" value="5"/>
</dbReference>
<dbReference type="RefSeq" id="XP_073099348.1">
    <property type="nucleotide sequence ID" value="XM_073243247.1"/>
</dbReference>
<evidence type="ECO:0000313" key="6">
    <source>
        <dbReference type="Proteomes" id="UP000504607"/>
    </source>
</evidence>
<dbReference type="FunFam" id="1.25.40.10:FF:000201">
    <property type="entry name" value="Pentatricopeptide repeat-containing protein mitochondrial"/>
    <property type="match status" value="1"/>
</dbReference>
<dbReference type="RefSeq" id="XP_073099349.1">
    <property type="nucleotide sequence ID" value="XM_073243248.1"/>
</dbReference>
<keyword evidence="2" id="KW-0677">Repeat</keyword>
<evidence type="ECO:0000256" key="3">
    <source>
        <dbReference type="PROSITE-ProRule" id="PRU00708"/>
    </source>
</evidence>
<feature type="repeat" description="PPR" evidence="3">
    <location>
        <begin position="221"/>
        <end position="255"/>
    </location>
</feature>
<dbReference type="InterPro" id="IPR046848">
    <property type="entry name" value="E_motif"/>
</dbReference>
<dbReference type="RefSeq" id="XP_019708210.1">
    <property type="nucleotide sequence ID" value="XM_019852651.2"/>
</dbReference>
<dbReference type="InterPro" id="IPR011990">
    <property type="entry name" value="TPR-like_helical_dom_sf"/>
</dbReference>
<dbReference type="FunFam" id="1.25.40.10:FF:000494">
    <property type="entry name" value="Putative pentatricopeptide repeat-containing protein, mitochondrial"/>
    <property type="match status" value="1"/>
</dbReference>
<dbReference type="Pfam" id="PF14432">
    <property type="entry name" value="DYW_deaminase"/>
    <property type="match status" value="1"/>
</dbReference>
<dbReference type="Pfam" id="PF13041">
    <property type="entry name" value="PPR_2"/>
    <property type="match status" value="4"/>
</dbReference>
<dbReference type="GO" id="GO:0009451">
    <property type="term" value="P:RNA modification"/>
    <property type="evidence" value="ECO:0007669"/>
    <property type="project" value="InterPro"/>
</dbReference>
<feature type="repeat" description="PPR" evidence="3">
    <location>
        <begin position="524"/>
        <end position="558"/>
    </location>
</feature>
<dbReference type="KEGG" id="egu:105051070"/>
<dbReference type="GO" id="GO:0008270">
    <property type="term" value="F:zinc ion binding"/>
    <property type="evidence" value="ECO:0007669"/>
    <property type="project" value="InterPro"/>
</dbReference>
<feature type="repeat" description="PPR" evidence="3">
    <location>
        <begin position="322"/>
        <end position="356"/>
    </location>
</feature>
<accession>A0A6I9RP80</accession>
<protein>
    <submittedName>
        <fullName evidence="7 8">Pentatricopeptide repeat-containing protein At5g13230, mitochondrial</fullName>
    </submittedName>
</protein>
<keyword evidence="6" id="KW-1185">Reference proteome</keyword>
<dbReference type="InterPro" id="IPR046960">
    <property type="entry name" value="PPR_At4g14850-like_plant"/>
</dbReference>
<dbReference type="RefSeq" id="XP_073099352.1">
    <property type="nucleotide sequence ID" value="XM_073243251.1"/>
</dbReference>
<evidence type="ECO:0000259" key="5">
    <source>
        <dbReference type="Pfam" id="PF14432"/>
    </source>
</evidence>
<organism evidence="6 7">
    <name type="scientific">Elaeis guineensis var. tenera</name>
    <name type="common">Oil palm</name>
    <dbReference type="NCBI Taxonomy" id="51953"/>
    <lineage>
        <taxon>Eukaryota</taxon>
        <taxon>Viridiplantae</taxon>
        <taxon>Streptophyta</taxon>
        <taxon>Embryophyta</taxon>
        <taxon>Tracheophyta</taxon>
        <taxon>Spermatophyta</taxon>
        <taxon>Magnoliopsida</taxon>
        <taxon>Liliopsida</taxon>
        <taxon>Arecaceae</taxon>
        <taxon>Arecoideae</taxon>
        <taxon>Cocoseae</taxon>
        <taxon>Elaeidinae</taxon>
        <taxon>Elaeis</taxon>
    </lineage>
</organism>
<dbReference type="FunFam" id="1.25.40.10:FF:000397">
    <property type="entry name" value="Pentatricopeptide repeat-containing protein At2g40720"/>
    <property type="match status" value="1"/>
</dbReference>
<dbReference type="RefSeq" id="XP_073099353.1">
    <property type="nucleotide sequence ID" value="XM_073243252.1"/>
</dbReference>
<dbReference type="PROSITE" id="PS51375">
    <property type="entry name" value="PPR"/>
    <property type="match status" value="6"/>
</dbReference>